<evidence type="ECO:0000256" key="6">
    <source>
        <dbReference type="ARBA" id="ARBA00012487"/>
    </source>
</evidence>
<feature type="coiled-coil region" evidence="19">
    <location>
        <begin position="18"/>
        <end position="60"/>
    </location>
</feature>
<keyword evidence="9" id="KW-0444">Lipid biosynthesis</keyword>
<evidence type="ECO:0000256" key="11">
    <source>
        <dbReference type="ARBA" id="ARBA00022692"/>
    </source>
</evidence>
<dbReference type="EMBL" id="CADCTO010000460">
    <property type="protein sequence ID" value="CAA9279694.1"/>
    <property type="molecule type" value="Genomic_DNA"/>
</dbReference>
<keyword evidence="15 20" id="KW-0472">Membrane</keyword>
<dbReference type="EC" id="2.7.7.41" evidence="6 18"/>
<evidence type="ECO:0000256" key="1">
    <source>
        <dbReference type="ARBA" id="ARBA00001698"/>
    </source>
</evidence>
<keyword evidence="17" id="KW-1208">Phospholipid metabolism</keyword>
<feature type="transmembrane region" description="Helical" evidence="20">
    <location>
        <begin position="220"/>
        <end position="242"/>
    </location>
</feature>
<comment type="similarity">
    <text evidence="5 18">Belongs to the CDS family.</text>
</comment>
<keyword evidence="12 18" id="KW-0548">Nucleotidyltransferase</keyword>
<comment type="subcellular location">
    <subcellularLocation>
        <location evidence="2">Cell membrane</location>
        <topology evidence="2">Multi-pass membrane protein</topology>
    </subcellularLocation>
</comment>
<comment type="pathway">
    <text evidence="4">Lipid metabolism.</text>
</comment>
<organism evidence="21">
    <name type="scientific">uncultured Armatimonadetes bacterium</name>
    <dbReference type="NCBI Taxonomy" id="157466"/>
    <lineage>
        <taxon>Bacteria</taxon>
        <taxon>Bacillati</taxon>
        <taxon>Armatimonadota</taxon>
        <taxon>environmental samples</taxon>
    </lineage>
</organism>
<name>A0A6J4JH22_9BACT</name>
<proteinExistence type="inferred from homology"/>
<evidence type="ECO:0000256" key="14">
    <source>
        <dbReference type="ARBA" id="ARBA00023098"/>
    </source>
</evidence>
<dbReference type="PANTHER" id="PTHR46382:SF1">
    <property type="entry name" value="PHOSPHATIDATE CYTIDYLYLTRANSFERASE"/>
    <property type="match status" value="1"/>
</dbReference>
<feature type="transmembrane region" description="Helical" evidence="20">
    <location>
        <begin position="263"/>
        <end position="282"/>
    </location>
</feature>
<evidence type="ECO:0000313" key="21">
    <source>
        <dbReference type="EMBL" id="CAA9279694.1"/>
    </source>
</evidence>
<dbReference type="GO" id="GO:0005886">
    <property type="term" value="C:plasma membrane"/>
    <property type="evidence" value="ECO:0007669"/>
    <property type="project" value="UniProtKB-SubCell"/>
</dbReference>
<keyword evidence="8" id="KW-1003">Cell membrane</keyword>
<dbReference type="UniPathway" id="UPA00557">
    <property type="reaction ID" value="UER00614"/>
</dbReference>
<feature type="transmembrane region" description="Helical" evidence="20">
    <location>
        <begin position="124"/>
        <end position="142"/>
    </location>
</feature>
<evidence type="ECO:0000256" key="19">
    <source>
        <dbReference type="SAM" id="Coils"/>
    </source>
</evidence>
<accession>A0A6J4JH22</accession>
<evidence type="ECO:0000256" key="20">
    <source>
        <dbReference type="SAM" id="Phobius"/>
    </source>
</evidence>
<keyword evidence="13 20" id="KW-1133">Transmembrane helix</keyword>
<feature type="transmembrane region" description="Helical" evidence="20">
    <location>
        <begin position="91"/>
        <end position="112"/>
    </location>
</feature>
<dbReference type="PROSITE" id="PS01315">
    <property type="entry name" value="CDS"/>
    <property type="match status" value="1"/>
</dbReference>
<evidence type="ECO:0000256" key="5">
    <source>
        <dbReference type="ARBA" id="ARBA00010185"/>
    </source>
</evidence>
<evidence type="ECO:0000256" key="4">
    <source>
        <dbReference type="ARBA" id="ARBA00005189"/>
    </source>
</evidence>
<dbReference type="PANTHER" id="PTHR46382">
    <property type="entry name" value="PHOSPHATIDATE CYTIDYLYLTRANSFERASE"/>
    <property type="match status" value="1"/>
</dbReference>
<evidence type="ECO:0000256" key="9">
    <source>
        <dbReference type="ARBA" id="ARBA00022516"/>
    </source>
</evidence>
<sequence>MSQRHNGPSLQDQFNDARQRAVDIASEVQERAREAQERAVELARERAREAQERARRAAEQLPPGLLVRLLSSLVGIPLLLLLVFAEGIAPYTALPFTFAVAICACVGGWEYFNAARLRGFQPTDGLAFVAIALLQFAAWGFTRALLTEFLPALLALLTIATLIAEVLSHDREPVANIGVTFLGVIYVGWLFSYLIFLRALPGETHVSVFGWQLPETARGAWIVLYVMAVTWSTDAGAYFAGVRWGRRPLAPRLSPKKTVEGSIGGLVAATAMSLAWGVWIGLPWHHCLLLGPVLAILAQIGDLCESALKRDFGIKDFGALLPGHGGILDRFDSLLFTAPFAYYYFLFVVGLR</sequence>
<evidence type="ECO:0000256" key="8">
    <source>
        <dbReference type="ARBA" id="ARBA00022475"/>
    </source>
</evidence>
<keyword evidence="16" id="KW-0594">Phospholipid biosynthesis</keyword>
<evidence type="ECO:0000256" key="10">
    <source>
        <dbReference type="ARBA" id="ARBA00022679"/>
    </source>
</evidence>
<feature type="transmembrane region" description="Helical" evidence="20">
    <location>
        <begin position="333"/>
        <end position="351"/>
    </location>
</feature>
<evidence type="ECO:0000256" key="2">
    <source>
        <dbReference type="ARBA" id="ARBA00004651"/>
    </source>
</evidence>
<comment type="pathway">
    <text evidence="3 18">Phospholipid metabolism; CDP-diacylglycerol biosynthesis; CDP-diacylglycerol from sn-glycerol 3-phosphate: step 3/3.</text>
</comment>
<dbReference type="AlphaFoldDB" id="A0A6J4JH22"/>
<dbReference type="InterPro" id="IPR000374">
    <property type="entry name" value="PC_trans"/>
</dbReference>
<gene>
    <name evidence="21" type="ORF">AVDCRST_MAG63-3462</name>
</gene>
<dbReference type="Pfam" id="PF01148">
    <property type="entry name" value="CTP_transf_1"/>
    <property type="match status" value="1"/>
</dbReference>
<keyword evidence="14" id="KW-0443">Lipid metabolism</keyword>
<dbReference type="GO" id="GO:0016024">
    <property type="term" value="P:CDP-diacylglycerol biosynthetic process"/>
    <property type="evidence" value="ECO:0007669"/>
    <property type="project" value="UniProtKB-UniPathway"/>
</dbReference>
<evidence type="ECO:0000256" key="17">
    <source>
        <dbReference type="ARBA" id="ARBA00023264"/>
    </source>
</evidence>
<dbReference type="GO" id="GO:0004605">
    <property type="term" value="F:phosphatidate cytidylyltransferase activity"/>
    <property type="evidence" value="ECO:0007669"/>
    <property type="project" value="UniProtKB-EC"/>
</dbReference>
<feature type="transmembrane region" description="Helical" evidence="20">
    <location>
        <begin position="65"/>
        <end position="85"/>
    </location>
</feature>
<evidence type="ECO:0000256" key="12">
    <source>
        <dbReference type="ARBA" id="ARBA00022695"/>
    </source>
</evidence>
<comment type="catalytic activity">
    <reaction evidence="1 18">
        <text>a 1,2-diacyl-sn-glycero-3-phosphate + CTP + H(+) = a CDP-1,2-diacyl-sn-glycerol + diphosphate</text>
        <dbReference type="Rhea" id="RHEA:16229"/>
        <dbReference type="ChEBI" id="CHEBI:15378"/>
        <dbReference type="ChEBI" id="CHEBI:33019"/>
        <dbReference type="ChEBI" id="CHEBI:37563"/>
        <dbReference type="ChEBI" id="CHEBI:58332"/>
        <dbReference type="ChEBI" id="CHEBI:58608"/>
        <dbReference type="EC" id="2.7.7.41"/>
    </reaction>
</comment>
<evidence type="ECO:0000256" key="18">
    <source>
        <dbReference type="RuleBase" id="RU003938"/>
    </source>
</evidence>
<feature type="transmembrane region" description="Helical" evidence="20">
    <location>
        <begin position="179"/>
        <end position="200"/>
    </location>
</feature>
<keyword evidence="10 18" id="KW-0808">Transferase</keyword>
<evidence type="ECO:0000256" key="15">
    <source>
        <dbReference type="ARBA" id="ARBA00023136"/>
    </source>
</evidence>
<keyword evidence="11 18" id="KW-0812">Transmembrane</keyword>
<protein>
    <recommendedName>
        <fullName evidence="7 18">Phosphatidate cytidylyltransferase</fullName>
        <ecNumber evidence="6 18">2.7.7.41</ecNumber>
    </recommendedName>
</protein>
<evidence type="ECO:0000256" key="16">
    <source>
        <dbReference type="ARBA" id="ARBA00023209"/>
    </source>
</evidence>
<evidence type="ECO:0000256" key="3">
    <source>
        <dbReference type="ARBA" id="ARBA00005119"/>
    </source>
</evidence>
<feature type="transmembrane region" description="Helical" evidence="20">
    <location>
        <begin position="148"/>
        <end position="167"/>
    </location>
</feature>
<keyword evidence="19" id="KW-0175">Coiled coil</keyword>
<reference evidence="21" key="1">
    <citation type="submission" date="2020-02" db="EMBL/GenBank/DDBJ databases">
        <authorList>
            <person name="Meier V. D."/>
        </authorList>
    </citation>
    <scope>NUCLEOTIDE SEQUENCE</scope>
    <source>
        <strain evidence="21">AVDCRST_MAG63</strain>
    </source>
</reference>
<evidence type="ECO:0000256" key="13">
    <source>
        <dbReference type="ARBA" id="ARBA00022989"/>
    </source>
</evidence>
<evidence type="ECO:0000256" key="7">
    <source>
        <dbReference type="ARBA" id="ARBA00019373"/>
    </source>
</evidence>